<reference evidence="1 2" key="1">
    <citation type="submission" date="2016-10" db="EMBL/GenBank/DDBJ databases">
        <authorList>
            <person name="de Groot N.N."/>
        </authorList>
    </citation>
    <scope>NUCLEOTIDE SEQUENCE [LARGE SCALE GENOMIC DNA]</scope>
    <source>
        <strain evidence="1 2">NLAE-zl-C202</strain>
    </source>
</reference>
<protein>
    <recommendedName>
        <fullName evidence="3">WYL domain-containing protein</fullName>
    </recommendedName>
</protein>
<gene>
    <name evidence="1" type="ORF">SAMN05216250_1797</name>
</gene>
<organism evidence="1 2">
    <name type="scientific">Bacteroides xylanisolvens</name>
    <dbReference type="NCBI Taxonomy" id="371601"/>
    <lineage>
        <taxon>Bacteria</taxon>
        <taxon>Pseudomonadati</taxon>
        <taxon>Bacteroidota</taxon>
        <taxon>Bacteroidia</taxon>
        <taxon>Bacteroidales</taxon>
        <taxon>Bacteroidaceae</taxon>
        <taxon>Bacteroides</taxon>
    </lineage>
</organism>
<evidence type="ECO:0008006" key="3">
    <source>
        <dbReference type="Google" id="ProtNLM"/>
    </source>
</evidence>
<proteinExistence type="predicted"/>
<dbReference type="EMBL" id="FOUM01000079">
    <property type="protein sequence ID" value="SFO21926.1"/>
    <property type="molecule type" value="Genomic_DNA"/>
</dbReference>
<accession>A0A1I5FE84</accession>
<evidence type="ECO:0000313" key="2">
    <source>
        <dbReference type="Proteomes" id="UP000183766"/>
    </source>
</evidence>
<sequence>MLSYKKLYNVILRAEKGETYNSIKNRYSLGFLEETDLGSKMEIEFQTDSFEILSKQLIEYGSGIEIVQPDELKCITRKHLAQITNHCLNLI</sequence>
<dbReference type="Proteomes" id="UP000183766">
    <property type="component" value="Unassembled WGS sequence"/>
</dbReference>
<dbReference type="AlphaFoldDB" id="A0A1I5FE84"/>
<name>A0A1I5FE84_9BACE</name>
<evidence type="ECO:0000313" key="1">
    <source>
        <dbReference type="EMBL" id="SFO21926.1"/>
    </source>
</evidence>